<dbReference type="InterPro" id="IPR019145">
    <property type="entry name" value="Mediator_Med10"/>
</dbReference>
<dbReference type="AlphaFoldDB" id="A0A9P6SY13"/>
<organism evidence="8 9">
    <name type="scientific">Entomortierella chlamydospora</name>
    <dbReference type="NCBI Taxonomy" id="101097"/>
    <lineage>
        <taxon>Eukaryota</taxon>
        <taxon>Fungi</taxon>
        <taxon>Fungi incertae sedis</taxon>
        <taxon>Mucoromycota</taxon>
        <taxon>Mortierellomycotina</taxon>
        <taxon>Mortierellomycetes</taxon>
        <taxon>Mortierellales</taxon>
        <taxon>Mortierellaceae</taxon>
        <taxon>Entomortierella</taxon>
    </lineage>
</organism>
<dbReference type="EMBL" id="JAAAID010001227">
    <property type="protein sequence ID" value="KAG0011000.1"/>
    <property type="molecule type" value="Genomic_DNA"/>
</dbReference>
<comment type="caution">
    <text evidence="8">The sequence shown here is derived from an EMBL/GenBank/DDBJ whole genome shotgun (WGS) entry which is preliminary data.</text>
</comment>
<evidence type="ECO:0000256" key="3">
    <source>
        <dbReference type="ARBA" id="ARBA00023015"/>
    </source>
</evidence>
<dbReference type="GO" id="GO:0003712">
    <property type="term" value="F:transcription coregulator activity"/>
    <property type="evidence" value="ECO:0007669"/>
    <property type="project" value="InterPro"/>
</dbReference>
<evidence type="ECO:0000313" key="8">
    <source>
        <dbReference type="EMBL" id="KAG0011000.1"/>
    </source>
</evidence>
<sequence>MAPQSTGPISAVPGAAATASAQQQQQQPDASDAASVQNEQIRQDLELKLQEMIECLLELSITVYDFQSESNSLVHQKIQELITQLSDIEGFKDKLDMMVPWEVLGYIEDGKNPDLFSKSFVEAVAGENQFTNGKITALKAGSFESALTQNLGSFFPDEMMDYNQLVASASTSDNTTAPRLEHPNDVSTTVKQEVEDGSFLTVNNTVSTTSSAGSSSVSPAS</sequence>
<evidence type="ECO:0000256" key="7">
    <source>
        <dbReference type="SAM" id="MobiDB-lite"/>
    </source>
</evidence>
<dbReference type="GO" id="GO:0006357">
    <property type="term" value="P:regulation of transcription by RNA polymerase II"/>
    <property type="evidence" value="ECO:0007669"/>
    <property type="project" value="InterPro"/>
</dbReference>
<dbReference type="Proteomes" id="UP000703661">
    <property type="component" value="Unassembled WGS sequence"/>
</dbReference>
<feature type="compositionally biased region" description="Low complexity" evidence="7">
    <location>
        <begin position="10"/>
        <end position="37"/>
    </location>
</feature>
<keyword evidence="6" id="KW-0010">Activator</keyword>
<evidence type="ECO:0000256" key="5">
    <source>
        <dbReference type="ARBA" id="ARBA00023242"/>
    </source>
</evidence>
<gene>
    <name evidence="6 8" type="primary">MED10</name>
    <name evidence="8" type="ORF">BGZ80_001027</name>
</gene>
<evidence type="ECO:0000256" key="4">
    <source>
        <dbReference type="ARBA" id="ARBA00023163"/>
    </source>
</evidence>
<keyword evidence="3 6" id="KW-0805">Transcription regulation</keyword>
<keyword evidence="5 6" id="KW-0539">Nucleus</keyword>
<evidence type="ECO:0000256" key="2">
    <source>
        <dbReference type="ARBA" id="ARBA00005389"/>
    </source>
</evidence>
<protein>
    <recommendedName>
        <fullName evidence="6">Mediator of RNA polymerase II transcription subunit 10</fullName>
    </recommendedName>
    <alternativeName>
        <fullName evidence="6">Mediator complex subunit 10</fullName>
    </alternativeName>
</protein>
<comment type="subcellular location">
    <subcellularLocation>
        <location evidence="1 6">Nucleus</location>
    </subcellularLocation>
</comment>
<dbReference type="Pfam" id="PF09748">
    <property type="entry name" value="Med10"/>
    <property type="match status" value="1"/>
</dbReference>
<keyword evidence="4 6" id="KW-0804">Transcription</keyword>
<accession>A0A9P6SY13</accession>
<name>A0A9P6SY13_9FUNG</name>
<proteinExistence type="inferred from homology"/>
<comment type="similarity">
    <text evidence="2 6">Belongs to the Mediator complex subunit 10 family.</text>
</comment>
<evidence type="ECO:0000256" key="1">
    <source>
        <dbReference type="ARBA" id="ARBA00004123"/>
    </source>
</evidence>
<dbReference type="GO" id="GO:0016592">
    <property type="term" value="C:mediator complex"/>
    <property type="evidence" value="ECO:0007669"/>
    <property type="project" value="InterPro"/>
</dbReference>
<comment type="function">
    <text evidence="6">Component of the Mediator complex, a coactivator involved in the regulated transcription of nearly all RNA polymerase II-dependent genes. Mediator functions as a bridge to convey information from gene-specific regulatory proteins to the basal RNA polymerase II transcription machinery. Mediator is recruited to promoters by direct interactions with regulatory proteins and serves as a scaffold for the assembly of a functional preinitiation complex with RNA polymerase II and the general transcription factors.</text>
</comment>
<evidence type="ECO:0000256" key="6">
    <source>
        <dbReference type="RuleBase" id="RU364146"/>
    </source>
</evidence>
<comment type="subunit">
    <text evidence="6">Component of the Mediator complex.</text>
</comment>
<feature type="region of interest" description="Disordered" evidence="7">
    <location>
        <begin position="1"/>
        <end position="37"/>
    </location>
</feature>
<feature type="compositionally biased region" description="Low complexity" evidence="7">
    <location>
        <begin position="201"/>
        <end position="221"/>
    </location>
</feature>
<feature type="region of interest" description="Disordered" evidence="7">
    <location>
        <begin position="172"/>
        <end position="221"/>
    </location>
</feature>
<keyword evidence="9" id="KW-1185">Reference proteome</keyword>
<reference evidence="8" key="1">
    <citation type="journal article" date="2020" name="Fungal Divers.">
        <title>Resolving the Mortierellaceae phylogeny through synthesis of multi-gene phylogenetics and phylogenomics.</title>
        <authorList>
            <person name="Vandepol N."/>
            <person name="Liber J."/>
            <person name="Desiro A."/>
            <person name="Na H."/>
            <person name="Kennedy M."/>
            <person name="Barry K."/>
            <person name="Grigoriev I.V."/>
            <person name="Miller A.N."/>
            <person name="O'Donnell K."/>
            <person name="Stajich J.E."/>
            <person name="Bonito G."/>
        </authorList>
    </citation>
    <scope>NUCLEOTIDE SEQUENCE</scope>
    <source>
        <strain evidence="8">NRRL 2769</strain>
    </source>
</reference>
<evidence type="ECO:0000313" key="9">
    <source>
        <dbReference type="Proteomes" id="UP000703661"/>
    </source>
</evidence>